<evidence type="ECO:0000256" key="1">
    <source>
        <dbReference type="SAM" id="MobiDB-lite"/>
    </source>
</evidence>
<feature type="region of interest" description="Disordered" evidence="1">
    <location>
        <begin position="1"/>
        <end position="54"/>
    </location>
</feature>
<accession>A0ABQ5FMN5</accession>
<dbReference type="Proteomes" id="UP001151760">
    <property type="component" value="Unassembled WGS sequence"/>
</dbReference>
<sequence>MSAKATSVKTTISGEATSPAKHMSADNRKPKIKSGVGTSSKKTISDEPASPKEHTSFENATILKTIFAHAASSSSALFLDKLQAGVTETIIVMLCRIWDVSAIIGRYLSTDMAVSNPNKEEYRTRKDDTFMLEFDGATSARKSLAKSDGFVRHPFQLVELDSVEVTENKYMIDVTGYITNVGSVAALTKEVMLVDFTEPRATAEMMIDNIRTRKGWNFPMYGREKCKKGLNRKLWGWYRLELGVSDETSHVVVVMFDETASELVKFSADSITQAEEESLDDTSDLPATLTNIIGGTDILELKSHTYYEHGPLKALPVGSYIQQRQLEELEDSNAESLPSQAEGKKKKRCVGFRIVSEPYPNFTTTQTDDAYLKERAILTLRNDDVDAINAYIFKKLDGEPVTYNSADDILTPSVQANTRVALKQKTADLTSKQPCGRSKMRITGREPYTFRINGQNYHRIGSLLPKEGIQPRLIEMLNQSSSIAKEFWIARDWFHSHGSINVELKLLGERTKAQQYNKPTVAEVAALITNDFGDSLLTRDIIVDSKDTRPKQISELHPSYMALQYHLLFPYGEHQRNNQGTTLLRGGQIFQQYLVDAFTDVEEQRLKWTRNNQDALRVDLYHNVCDAVTRGDTNAEGLEKRIALPGTFTVIYVIEFPKRGLPHVHILLWLEEHCKCSNPSEIDDIILAKIPCQAEDPEGYKLVTEFMLHGPCGKDAKSAPCNMKEKCSTHFPKALYVETIIDVDGYPIYRRRDNKAFAMKGNFKFDNK</sequence>
<feature type="compositionally biased region" description="Polar residues" evidence="1">
    <location>
        <begin position="1"/>
        <end position="16"/>
    </location>
</feature>
<dbReference type="SUPFAM" id="SSF50249">
    <property type="entry name" value="Nucleic acid-binding proteins"/>
    <property type="match status" value="1"/>
</dbReference>
<dbReference type="PANTHER" id="PTHR45786">
    <property type="entry name" value="DNA BINDING PROTEIN-LIKE"/>
    <property type="match status" value="1"/>
</dbReference>
<organism evidence="3 4">
    <name type="scientific">Tanacetum coccineum</name>
    <dbReference type="NCBI Taxonomy" id="301880"/>
    <lineage>
        <taxon>Eukaryota</taxon>
        <taxon>Viridiplantae</taxon>
        <taxon>Streptophyta</taxon>
        <taxon>Embryophyta</taxon>
        <taxon>Tracheophyta</taxon>
        <taxon>Spermatophyta</taxon>
        <taxon>Magnoliopsida</taxon>
        <taxon>eudicotyledons</taxon>
        <taxon>Gunneridae</taxon>
        <taxon>Pentapetalae</taxon>
        <taxon>asterids</taxon>
        <taxon>campanulids</taxon>
        <taxon>Asterales</taxon>
        <taxon>Asteraceae</taxon>
        <taxon>Asteroideae</taxon>
        <taxon>Anthemideae</taxon>
        <taxon>Anthemidinae</taxon>
        <taxon>Tanacetum</taxon>
    </lineage>
</organism>
<keyword evidence="4" id="KW-1185">Reference proteome</keyword>
<dbReference type="PANTHER" id="PTHR45786:SF74">
    <property type="entry name" value="ATP-DEPENDENT DNA HELICASE"/>
    <property type="match status" value="1"/>
</dbReference>
<evidence type="ECO:0000313" key="4">
    <source>
        <dbReference type="Proteomes" id="UP001151760"/>
    </source>
</evidence>
<protein>
    <submittedName>
        <fullName evidence="3">ATP-dependent DNA helicase PIF1-like protein</fullName>
    </submittedName>
</protein>
<feature type="compositionally biased region" description="Basic and acidic residues" evidence="1">
    <location>
        <begin position="43"/>
        <end position="54"/>
    </location>
</feature>
<dbReference type="EMBL" id="BQNB010017525">
    <property type="protein sequence ID" value="GJT64223.1"/>
    <property type="molecule type" value="Genomic_DNA"/>
</dbReference>
<dbReference type="InterPro" id="IPR012340">
    <property type="entry name" value="NA-bd_OB-fold"/>
</dbReference>
<dbReference type="InterPro" id="IPR025476">
    <property type="entry name" value="Helitron_helicase-like"/>
</dbReference>
<proteinExistence type="predicted"/>
<evidence type="ECO:0000313" key="3">
    <source>
        <dbReference type="EMBL" id="GJT64223.1"/>
    </source>
</evidence>
<dbReference type="Gene3D" id="2.40.50.140">
    <property type="entry name" value="Nucleic acid-binding proteins"/>
    <property type="match status" value="1"/>
</dbReference>
<name>A0ABQ5FMN5_9ASTR</name>
<evidence type="ECO:0000259" key="2">
    <source>
        <dbReference type="Pfam" id="PF14214"/>
    </source>
</evidence>
<gene>
    <name evidence="3" type="ORF">Tco_1015703</name>
</gene>
<reference evidence="3" key="1">
    <citation type="journal article" date="2022" name="Int. J. Mol. Sci.">
        <title>Draft Genome of Tanacetum Coccineum: Genomic Comparison of Closely Related Tanacetum-Family Plants.</title>
        <authorList>
            <person name="Yamashiro T."/>
            <person name="Shiraishi A."/>
            <person name="Nakayama K."/>
            <person name="Satake H."/>
        </authorList>
    </citation>
    <scope>NUCLEOTIDE SEQUENCE</scope>
</reference>
<dbReference type="Pfam" id="PF14214">
    <property type="entry name" value="Helitron_like_N"/>
    <property type="match status" value="1"/>
</dbReference>
<feature type="domain" description="Helitron helicase-like" evidence="2">
    <location>
        <begin position="574"/>
        <end position="649"/>
    </location>
</feature>
<comment type="caution">
    <text evidence="3">The sequence shown here is derived from an EMBL/GenBank/DDBJ whole genome shotgun (WGS) entry which is preliminary data.</text>
</comment>
<reference evidence="3" key="2">
    <citation type="submission" date="2022-01" db="EMBL/GenBank/DDBJ databases">
        <authorList>
            <person name="Yamashiro T."/>
            <person name="Shiraishi A."/>
            <person name="Satake H."/>
            <person name="Nakayama K."/>
        </authorList>
    </citation>
    <scope>NUCLEOTIDE SEQUENCE</scope>
</reference>